<dbReference type="InterPro" id="IPR029063">
    <property type="entry name" value="SAM-dependent_MTases_sf"/>
</dbReference>
<dbReference type="EC" id="2.5.1.-" evidence="3"/>
<name>A0ABS0AKA8_9GAMM</name>
<dbReference type="RefSeq" id="WP_194856882.1">
    <property type="nucleotide sequence ID" value="NZ_ARXR01000053.1"/>
</dbReference>
<dbReference type="SUPFAM" id="SSF53335">
    <property type="entry name" value="S-adenosyl-L-methionine-dependent methyltransferases"/>
    <property type="match status" value="1"/>
</dbReference>
<feature type="binding site" evidence="3">
    <location>
        <position position="194"/>
    </location>
    <ligand>
        <name>carboxy-S-adenosyl-L-methionine</name>
        <dbReference type="ChEBI" id="CHEBI:134278"/>
    </ligand>
</feature>
<feature type="binding site" evidence="3">
    <location>
        <position position="103"/>
    </location>
    <ligand>
        <name>carboxy-S-adenosyl-L-methionine</name>
        <dbReference type="ChEBI" id="CHEBI:134278"/>
    </ligand>
</feature>
<dbReference type="NCBIfam" id="NF011650">
    <property type="entry name" value="PRK15068.1"/>
    <property type="match status" value="1"/>
</dbReference>
<proteinExistence type="inferred from homology"/>
<comment type="subunit">
    <text evidence="3">Homotetramer.</text>
</comment>
<dbReference type="Proteomes" id="UP000644441">
    <property type="component" value="Unassembled WGS sequence"/>
</dbReference>
<evidence type="ECO:0000256" key="3">
    <source>
        <dbReference type="HAMAP-Rule" id="MF_01590"/>
    </source>
</evidence>
<dbReference type="GO" id="GO:0032259">
    <property type="term" value="P:methylation"/>
    <property type="evidence" value="ECO:0007669"/>
    <property type="project" value="UniProtKB-KW"/>
</dbReference>
<comment type="function">
    <text evidence="3">Catalyzes carboxymethyl transfer from carboxy-S-adenosyl-L-methionine (Cx-SAM) to 5-hydroxyuridine (ho5U) to form 5-carboxymethoxyuridine (cmo5U) at position 34 in tRNAs.</text>
</comment>
<feature type="binding site" evidence="3">
    <location>
        <position position="313"/>
    </location>
    <ligand>
        <name>carboxy-S-adenosyl-L-methionine</name>
        <dbReference type="ChEBI" id="CHEBI:134278"/>
    </ligand>
</feature>
<comment type="caution">
    <text evidence="4">The sequence shown here is derived from an EMBL/GenBank/DDBJ whole genome shotgun (WGS) entry which is preliminary data.</text>
</comment>
<gene>
    <name evidence="3" type="primary">cmoB</name>
    <name evidence="4" type="ORF">ISO4_03169</name>
</gene>
<sequence>MLDTYLNELDAVLPSLLGEGGAPVAALTRHRLLDKPHGDLPRWHDAVAALPPGPAPCRLDRDRVTIGEPGAVDPDALEAALRGLMPWRKGPFEFFGTHIDTEWRSDWKWQRVAPHLSDLRGRRVLDVGCGSGYHGWRMAGAGAAQVLGIDPTVLFLMQYLAVKRFTPETPFWFAPLRMEELPAGLAAFDTVFSMGVLYHRRSPLDHLLELRDALRPGGELVLETLVVEGDERAVLMPEGRYAAMRNVFFLPSTEHLAVWLRRCGFDRVRCVDECVTTVDEQRATDWMRFQSLPDFLDPDDPTRSREGYPAPRRAVMIARKA</sequence>
<dbReference type="InterPro" id="IPR027555">
    <property type="entry name" value="Mo5U34_MeTrfas-like"/>
</dbReference>
<feature type="binding site" evidence="3">
    <location>
        <position position="89"/>
    </location>
    <ligand>
        <name>carboxy-S-adenosyl-L-methionine</name>
        <dbReference type="ChEBI" id="CHEBI:134278"/>
    </ligand>
</feature>
<keyword evidence="4" id="KW-0489">Methyltransferase</keyword>
<feature type="binding site" evidence="3">
    <location>
        <begin position="178"/>
        <end position="179"/>
    </location>
    <ligand>
        <name>carboxy-S-adenosyl-L-methionine</name>
        <dbReference type="ChEBI" id="CHEBI:134278"/>
    </ligand>
</feature>
<comment type="catalytic activity">
    <reaction evidence="3">
        <text>carboxy-S-adenosyl-L-methionine + 5-hydroxyuridine(34) in tRNA = 5-carboxymethoxyuridine(34) in tRNA + S-adenosyl-L-homocysteine + H(+)</text>
        <dbReference type="Rhea" id="RHEA:52848"/>
        <dbReference type="Rhea" id="RHEA-COMP:13381"/>
        <dbReference type="Rhea" id="RHEA-COMP:13383"/>
        <dbReference type="ChEBI" id="CHEBI:15378"/>
        <dbReference type="ChEBI" id="CHEBI:57856"/>
        <dbReference type="ChEBI" id="CHEBI:134278"/>
        <dbReference type="ChEBI" id="CHEBI:136877"/>
        <dbReference type="ChEBI" id="CHEBI:136879"/>
    </reaction>
</comment>
<feature type="binding site" evidence="3">
    <location>
        <position position="198"/>
    </location>
    <ligand>
        <name>carboxy-S-adenosyl-L-methionine</name>
        <dbReference type="ChEBI" id="CHEBI:134278"/>
    </ligand>
</feature>
<protein>
    <recommendedName>
        <fullName evidence="3">tRNA U34 carboxymethyltransferase</fullName>
        <ecNumber evidence="3">2.5.1.-</ecNumber>
    </recommendedName>
</protein>
<dbReference type="NCBIfam" id="TIGR00452">
    <property type="entry name" value="tRNA 5-methoxyuridine(34)/uridine 5-oxyacetic acid(34) synthase CmoB"/>
    <property type="match status" value="1"/>
</dbReference>
<feature type="binding site" evidence="3">
    <location>
        <begin position="150"/>
        <end position="152"/>
    </location>
    <ligand>
        <name>carboxy-S-adenosyl-L-methionine</name>
        <dbReference type="ChEBI" id="CHEBI:134278"/>
    </ligand>
</feature>
<comment type="similarity">
    <text evidence="3">Belongs to the class I-like SAM-binding methyltransferase superfamily. CmoB family.</text>
</comment>
<evidence type="ECO:0000256" key="1">
    <source>
        <dbReference type="ARBA" id="ARBA00022679"/>
    </source>
</evidence>
<dbReference type="PANTHER" id="PTHR43464">
    <property type="entry name" value="METHYLTRANSFERASE"/>
    <property type="match status" value="1"/>
</dbReference>
<evidence type="ECO:0000313" key="5">
    <source>
        <dbReference type="Proteomes" id="UP000644441"/>
    </source>
</evidence>
<dbReference type="Gene3D" id="3.40.50.150">
    <property type="entry name" value="Vaccinia Virus protein VP39"/>
    <property type="match status" value="1"/>
</dbReference>
<dbReference type="PANTHER" id="PTHR43464:SF95">
    <property type="entry name" value="TRNA U34 CARBOXYMETHYLTRANSFERASE"/>
    <property type="match status" value="1"/>
</dbReference>
<accession>A0ABS0AKA8</accession>
<dbReference type="InterPro" id="IPR010017">
    <property type="entry name" value="CmoB"/>
</dbReference>
<keyword evidence="5" id="KW-1185">Reference proteome</keyword>
<reference evidence="4 5" key="1">
    <citation type="submission" date="2012-09" db="EMBL/GenBank/DDBJ databases">
        <title>Genome Sequence of alkane-degrading Bacterium Alcanivorax venustensis ISO4.</title>
        <authorList>
            <person name="Lai Q."/>
            <person name="Shao Z."/>
        </authorList>
    </citation>
    <scope>NUCLEOTIDE SEQUENCE [LARGE SCALE GENOMIC DNA]</scope>
    <source>
        <strain evidence="4 5">ISO4</strain>
    </source>
</reference>
<organism evidence="4 5">
    <name type="scientific">Alloalcanivorax venustensis ISO4</name>
    <dbReference type="NCBI Taxonomy" id="1177184"/>
    <lineage>
        <taxon>Bacteria</taxon>
        <taxon>Pseudomonadati</taxon>
        <taxon>Pseudomonadota</taxon>
        <taxon>Gammaproteobacteria</taxon>
        <taxon>Oceanospirillales</taxon>
        <taxon>Alcanivoracaceae</taxon>
        <taxon>Alloalcanivorax</taxon>
    </lineage>
</organism>
<dbReference type="Pfam" id="PF08003">
    <property type="entry name" value="Methyltransf_9"/>
    <property type="match status" value="1"/>
</dbReference>
<feature type="binding site" evidence="3">
    <location>
        <position position="128"/>
    </location>
    <ligand>
        <name>carboxy-S-adenosyl-L-methionine</name>
        <dbReference type="ChEBI" id="CHEBI:134278"/>
    </ligand>
</feature>
<feature type="binding site" evidence="3">
    <location>
        <position position="108"/>
    </location>
    <ligand>
        <name>carboxy-S-adenosyl-L-methionine</name>
        <dbReference type="ChEBI" id="CHEBI:134278"/>
    </ligand>
</feature>
<dbReference type="HAMAP" id="MF_01590">
    <property type="entry name" value="tRNA_carboxymethyltr_CmoB"/>
    <property type="match status" value="1"/>
</dbReference>
<dbReference type="EMBL" id="ARXR01000053">
    <property type="protein sequence ID" value="MBF5054567.1"/>
    <property type="molecule type" value="Genomic_DNA"/>
</dbReference>
<keyword evidence="2 3" id="KW-0819">tRNA processing</keyword>
<keyword evidence="1 3" id="KW-0808">Transferase</keyword>
<dbReference type="GO" id="GO:0008168">
    <property type="term" value="F:methyltransferase activity"/>
    <property type="evidence" value="ECO:0007669"/>
    <property type="project" value="UniProtKB-KW"/>
</dbReference>
<evidence type="ECO:0000256" key="2">
    <source>
        <dbReference type="ARBA" id="ARBA00022694"/>
    </source>
</evidence>
<evidence type="ECO:0000313" key="4">
    <source>
        <dbReference type="EMBL" id="MBF5054567.1"/>
    </source>
</evidence>
<dbReference type="CDD" id="cd02440">
    <property type="entry name" value="AdoMet_MTases"/>
    <property type="match status" value="1"/>
</dbReference>